<dbReference type="PANTHER" id="PTHR43163">
    <property type="entry name" value="DIPEPTIDE TRANSPORT SYSTEM PERMEASE PROTEIN DPPB-RELATED"/>
    <property type="match status" value="1"/>
</dbReference>
<feature type="transmembrane region" description="Helical" evidence="7">
    <location>
        <begin position="297"/>
        <end position="316"/>
    </location>
</feature>
<reference evidence="10" key="1">
    <citation type="submission" date="2016-10" db="EMBL/GenBank/DDBJ databases">
        <authorList>
            <person name="Varghese N."/>
            <person name="Submissions S."/>
        </authorList>
    </citation>
    <scope>NUCLEOTIDE SEQUENCE [LARGE SCALE GENOMIC DNA]</scope>
    <source>
        <strain evidence="10">DSM 23676</strain>
    </source>
</reference>
<evidence type="ECO:0000256" key="3">
    <source>
        <dbReference type="ARBA" id="ARBA00022475"/>
    </source>
</evidence>
<keyword evidence="2 7" id="KW-0813">Transport</keyword>
<organism evidence="9 10">
    <name type="scientific">Brevibacterium siliguriense</name>
    <dbReference type="NCBI Taxonomy" id="1136497"/>
    <lineage>
        <taxon>Bacteria</taxon>
        <taxon>Bacillati</taxon>
        <taxon>Actinomycetota</taxon>
        <taxon>Actinomycetes</taxon>
        <taxon>Micrococcales</taxon>
        <taxon>Brevibacteriaceae</taxon>
        <taxon>Brevibacterium</taxon>
    </lineage>
</organism>
<dbReference type="PANTHER" id="PTHR43163:SF9">
    <property type="entry name" value="ABC TRANSPORTER PERMEASE PROTEIN"/>
    <property type="match status" value="1"/>
</dbReference>
<evidence type="ECO:0000256" key="5">
    <source>
        <dbReference type="ARBA" id="ARBA00022989"/>
    </source>
</evidence>
<feature type="domain" description="ABC transmembrane type-1" evidence="8">
    <location>
        <begin position="122"/>
        <end position="314"/>
    </location>
</feature>
<keyword evidence="4 7" id="KW-0812">Transmembrane</keyword>
<feature type="transmembrane region" description="Helical" evidence="7">
    <location>
        <begin position="126"/>
        <end position="150"/>
    </location>
</feature>
<protein>
    <submittedName>
        <fullName evidence="9">Peptide/nickel transport system permease protein</fullName>
    </submittedName>
</protein>
<keyword evidence="5 7" id="KW-1133">Transmembrane helix</keyword>
<proteinExistence type="inferred from homology"/>
<dbReference type="EMBL" id="LT629766">
    <property type="protein sequence ID" value="SDR74277.1"/>
    <property type="molecule type" value="Genomic_DNA"/>
</dbReference>
<evidence type="ECO:0000313" key="9">
    <source>
        <dbReference type="EMBL" id="SDR74277.1"/>
    </source>
</evidence>
<keyword evidence="3" id="KW-1003">Cell membrane</keyword>
<dbReference type="PROSITE" id="PS50928">
    <property type="entry name" value="ABC_TM1"/>
    <property type="match status" value="1"/>
</dbReference>
<dbReference type="GO" id="GO:0005886">
    <property type="term" value="C:plasma membrane"/>
    <property type="evidence" value="ECO:0007669"/>
    <property type="project" value="UniProtKB-SubCell"/>
</dbReference>
<dbReference type="GO" id="GO:0055085">
    <property type="term" value="P:transmembrane transport"/>
    <property type="evidence" value="ECO:0007669"/>
    <property type="project" value="InterPro"/>
</dbReference>
<dbReference type="RefSeq" id="WP_092009089.1">
    <property type="nucleotide sequence ID" value="NZ_LT629766.1"/>
</dbReference>
<evidence type="ECO:0000256" key="4">
    <source>
        <dbReference type="ARBA" id="ARBA00022692"/>
    </source>
</evidence>
<feature type="transmembrane region" description="Helical" evidence="7">
    <location>
        <begin position="195"/>
        <end position="217"/>
    </location>
</feature>
<gene>
    <name evidence="9" type="ORF">SAMN04489752_0120</name>
</gene>
<dbReference type="OrthoDB" id="4803387at2"/>
<dbReference type="InterPro" id="IPR035906">
    <property type="entry name" value="MetI-like_sf"/>
</dbReference>
<dbReference type="Proteomes" id="UP000199597">
    <property type="component" value="Chromosome I"/>
</dbReference>
<dbReference type="AlphaFoldDB" id="A0A1H1LIN0"/>
<sequence>MVEPGRLEEELTSHPTGSGSSRFRHIVARGAIVLGGMILAGLAGGAGVFALSAASPSNPLAHTVAGWEFASAEARENLAAAYGTGGWLGAWWQWLLTTVTTGDLGYSRLLHTTVAEVVLGRGLNTVAATLSAVVITAVIVGIASVLLARFPGLAHNSATSGLIGAWLAVPSFLIALIIVVLFGSRLPNPATSAPITQIPSVAVTIALAWSAMLIAAARSAAAEVWSTPWARALIGRGFSPLARVRTMLPPIVAAVRAPAVIYVPVVILGEAAVEAVLSYPGLGNALVEAAAGADLPLLATVTAIAAAVTTGLVLGVRSFGAGGDDRFLAAGAGAGVLGKGYA</sequence>
<dbReference type="STRING" id="1136497.SAMN04489752_0120"/>
<name>A0A1H1LIN0_9MICO</name>
<evidence type="ECO:0000259" key="8">
    <source>
        <dbReference type="PROSITE" id="PS50928"/>
    </source>
</evidence>
<keyword evidence="6 7" id="KW-0472">Membrane</keyword>
<feature type="transmembrane region" description="Helical" evidence="7">
    <location>
        <begin position="162"/>
        <end position="183"/>
    </location>
</feature>
<accession>A0A1H1LIN0</accession>
<keyword evidence="10" id="KW-1185">Reference proteome</keyword>
<feature type="transmembrane region" description="Helical" evidence="7">
    <location>
        <begin position="253"/>
        <end position="277"/>
    </location>
</feature>
<evidence type="ECO:0000256" key="1">
    <source>
        <dbReference type="ARBA" id="ARBA00004651"/>
    </source>
</evidence>
<evidence type="ECO:0000256" key="6">
    <source>
        <dbReference type="ARBA" id="ARBA00023136"/>
    </source>
</evidence>
<evidence type="ECO:0000256" key="2">
    <source>
        <dbReference type="ARBA" id="ARBA00022448"/>
    </source>
</evidence>
<evidence type="ECO:0000256" key="7">
    <source>
        <dbReference type="RuleBase" id="RU363032"/>
    </source>
</evidence>
<comment type="similarity">
    <text evidence="7">Belongs to the binding-protein-dependent transport system permease family.</text>
</comment>
<evidence type="ECO:0000313" key="10">
    <source>
        <dbReference type="Proteomes" id="UP000199597"/>
    </source>
</evidence>
<dbReference type="InterPro" id="IPR000515">
    <property type="entry name" value="MetI-like"/>
</dbReference>
<comment type="subcellular location">
    <subcellularLocation>
        <location evidence="1 7">Cell membrane</location>
        <topology evidence="1 7">Multi-pass membrane protein</topology>
    </subcellularLocation>
</comment>
<dbReference type="Pfam" id="PF00528">
    <property type="entry name" value="BPD_transp_1"/>
    <property type="match status" value="1"/>
</dbReference>
<feature type="transmembrane region" description="Helical" evidence="7">
    <location>
        <begin position="31"/>
        <end position="54"/>
    </location>
</feature>
<dbReference type="SUPFAM" id="SSF161098">
    <property type="entry name" value="MetI-like"/>
    <property type="match status" value="1"/>
</dbReference>